<keyword evidence="2" id="KW-0808">Transferase</keyword>
<comment type="caution">
    <text evidence="4">The sequence shown here is derived from an EMBL/GenBank/DDBJ whole genome shotgun (WGS) entry which is preliminary data.</text>
</comment>
<evidence type="ECO:0000256" key="1">
    <source>
        <dbReference type="ARBA" id="ARBA00006383"/>
    </source>
</evidence>
<sequence length="307" mass="34991">MNHKTVKESSEPNFDSLLDLKILLYLLIILFHMEIEHKKTEEEVVNLTNQPNSIKSLIHDFKTLRIKAGSVIIMHSSLSEIGWTIGGPVAVIIALMKVLTSEGTLIMPTFSGDNTDPSNWENPSVPKSWWHLIRNESPAYHPAITPTRGMGIIAETFRTWPKVLRSNHPVSSFAAWGKNAKYITKNHELTTDLGENSPLARIYELNGQILLIGVTHENNSSLHLAEYRSSFPKKHYILTGSAMLINNERKWVEWKELDLNSDDFDQMGKDFESNINYVPGRVGLTEARLISQQKIVDFAKEWFNKNR</sequence>
<dbReference type="GO" id="GO:0008080">
    <property type="term" value="F:N-acetyltransferase activity"/>
    <property type="evidence" value="ECO:0007669"/>
    <property type="project" value="InterPro"/>
</dbReference>
<dbReference type="PANTHER" id="PTHR11104">
    <property type="entry name" value="AMINOGLYCOSIDE N3-ACETYLTRANSFERASE"/>
    <property type="match status" value="1"/>
</dbReference>
<dbReference type="PANTHER" id="PTHR11104:SF0">
    <property type="entry name" value="SPBETA PROPHAGE-DERIVED AMINOGLYCOSIDE N(3')-ACETYLTRANSFERASE-LIKE PROTEIN YOKD"/>
    <property type="match status" value="1"/>
</dbReference>
<accession>A0A0F9QDS4</accession>
<dbReference type="AlphaFoldDB" id="A0A0F9QDS4"/>
<evidence type="ECO:0008006" key="5">
    <source>
        <dbReference type="Google" id="ProtNLM"/>
    </source>
</evidence>
<gene>
    <name evidence="4" type="ORF">LCGC14_0730580</name>
</gene>
<evidence type="ECO:0000256" key="2">
    <source>
        <dbReference type="ARBA" id="ARBA00022679"/>
    </source>
</evidence>
<protein>
    <recommendedName>
        <fullName evidence="5">Aminoglycoside N(3)-acetyltransferase</fullName>
    </recommendedName>
</protein>
<dbReference type="EMBL" id="LAZR01001688">
    <property type="protein sequence ID" value="KKN40714.1"/>
    <property type="molecule type" value="Genomic_DNA"/>
</dbReference>
<dbReference type="Pfam" id="PF02522">
    <property type="entry name" value="Antibiotic_NAT"/>
    <property type="match status" value="1"/>
</dbReference>
<proteinExistence type="inferred from homology"/>
<dbReference type="InterPro" id="IPR003679">
    <property type="entry name" value="Amioglycoside_AcTrfase"/>
</dbReference>
<dbReference type="InterPro" id="IPR028345">
    <property type="entry name" value="Antibiotic_NAT-like"/>
</dbReference>
<keyword evidence="3" id="KW-0012">Acyltransferase</keyword>
<evidence type="ECO:0000313" key="4">
    <source>
        <dbReference type="EMBL" id="KKN40714.1"/>
    </source>
</evidence>
<organism evidence="4">
    <name type="scientific">marine sediment metagenome</name>
    <dbReference type="NCBI Taxonomy" id="412755"/>
    <lineage>
        <taxon>unclassified sequences</taxon>
        <taxon>metagenomes</taxon>
        <taxon>ecological metagenomes</taxon>
    </lineage>
</organism>
<dbReference type="SUPFAM" id="SSF110710">
    <property type="entry name" value="TTHA0583/YokD-like"/>
    <property type="match status" value="1"/>
</dbReference>
<reference evidence="4" key="1">
    <citation type="journal article" date="2015" name="Nature">
        <title>Complex archaea that bridge the gap between prokaryotes and eukaryotes.</title>
        <authorList>
            <person name="Spang A."/>
            <person name="Saw J.H."/>
            <person name="Jorgensen S.L."/>
            <person name="Zaremba-Niedzwiedzka K."/>
            <person name="Martijn J."/>
            <person name="Lind A.E."/>
            <person name="van Eijk R."/>
            <person name="Schleper C."/>
            <person name="Guy L."/>
            <person name="Ettema T.J."/>
        </authorList>
    </citation>
    <scope>NUCLEOTIDE SEQUENCE</scope>
</reference>
<evidence type="ECO:0000256" key="3">
    <source>
        <dbReference type="ARBA" id="ARBA00023315"/>
    </source>
</evidence>
<dbReference type="GO" id="GO:0046677">
    <property type="term" value="P:response to antibiotic"/>
    <property type="evidence" value="ECO:0007669"/>
    <property type="project" value="InterPro"/>
</dbReference>
<comment type="similarity">
    <text evidence="1">Belongs to the antibiotic N-acetyltransferase family.</text>
</comment>
<name>A0A0F9QDS4_9ZZZZ</name>